<evidence type="ECO:0000313" key="2">
    <source>
        <dbReference type="Proteomes" id="UP001208570"/>
    </source>
</evidence>
<sequence length="209" mass="23790">MKLFEVVCALQFDTSKLYIASTAQPKSSHEMMSNVAHSSVDVVVTRQIKRCTSYESQELQETKRVLLAFRRCHKRLKKVHDQALLRAAQKKCGDMHEKLRMLEDTIFSSSACICDLENETQQLQQEIDGFQTGMFAKLSKSYSSDTRLFEYDAIINQVPTANIATLLRKFAMRCGQVVDNVPHRNTVEMMGQELGVIAEHSHCRCHSGE</sequence>
<keyword evidence="2" id="KW-1185">Reference proteome</keyword>
<name>A0AAD9IX92_9ANNE</name>
<reference evidence="1" key="1">
    <citation type="journal article" date="2023" name="Mol. Biol. Evol.">
        <title>Third-Generation Sequencing Reveals the Adaptive Role of the Epigenome in Three Deep-Sea Polychaetes.</title>
        <authorList>
            <person name="Perez M."/>
            <person name="Aroh O."/>
            <person name="Sun Y."/>
            <person name="Lan Y."/>
            <person name="Juniper S.K."/>
            <person name="Young C.R."/>
            <person name="Angers B."/>
            <person name="Qian P.Y."/>
        </authorList>
    </citation>
    <scope>NUCLEOTIDE SEQUENCE</scope>
    <source>
        <strain evidence="1">P08H-3</strain>
    </source>
</reference>
<dbReference type="AlphaFoldDB" id="A0AAD9IX92"/>
<protein>
    <submittedName>
        <fullName evidence="1">Uncharacterized protein</fullName>
    </submittedName>
</protein>
<proteinExistence type="predicted"/>
<dbReference type="Proteomes" id="UP001208570">
    <property type="component" value="Unassembled WGS sequence"/>
</dbReference>
<comment type="caution">
    <text evidence="1">The sequence shown here is derived from an EMBL/GenBank/DDBJ whole genome shotgun (WGS) entry which is preliminary data.</text>
</comment>
<dbReference type="EMBL" id="JAODUP010000940">
    <property type="protein sequence ID" value="KAK2142559.1"/>
    <property type="molecule type" value="Genomic_DNA"/>
</dbReference>
<accession>A0AAD9IX92</accession>
<organism evidence="1 2">
    <name type="scientific">Paralvinella palmiformis</name>
    <dbReference type="NCBI Taxonomy" id="53620"/>
    <lineage>
        <taxon>Eukaryota</taxon>
        <taxon>Metazoa</taxon>
        <taxon>Spiralia</taxon>
        <taxon>Lophotrochozoa</taxon>
        <taxon>Annelida</taxon>
        <taxon>Polychaeta</taxon>
        <taxon>Sedentaria</taxon>
        <taxon>Canalipalpata</taxon>
        <taxon>Terebellida</taxon>
        <taxon>Terebelliformia</taxon>
        <taxon>Alvinellidae</taxon>
        <taxon>Paralvinella</taxon>
    </lineage>
</organism>
<evidence type="ECO:0000313" key="1">
    <source>
        <dbReference type="EMBL" id="KAK2142559.1"/>
    </source>
</evidence>
<gene>
    <name evidence="1" type="ORF">LSH36_941g00045</name>
</gene>